<evidence type="ECO:0000313" key="2">
    <source>
        <dbReference type="EMBL" id="KIX10403.1"/>
    </source>
</evidence>
<dbReference type="AlphaFoldDB" id="A0A0D2HI96"/>
<feature type="region of interest" description="Disordered" evidence="1">
    <location>
        <begin position="106"/>
        <end position="141"/>
    </location>
</feature>
<evidence type="ECO:0000256" key="1">
    <source>
        <dbReference type="SAM" id="MobiDB-lite"/>
    </source>
</evidence>
<feature type="compositionally biased region" description="Low complexity" evidence="1">
    <location>
        <begin position="106"/>
        <end position="120"/>
    </location>
</feature>
<dbReference type="SUPFAM" id="SSF103196">
    <property type="entry name" value="Roadblock/LC7 domain"/>
    <property type="match status" value="1"/>
</dbReference>
<dbReference type="EMBL" id="KN847475">
    <property type="protein sequence ID" value="KIX10403.1"/>
    <property type="molecule type" value="Genomic_DNA"/>
</dbReference>
<reference evidence="2 3" key="1">
    <citation type="submission" date="2015-01" db="EMBL/GenBank/DDBJ databases">
        <title>The Genome Sequence of Rhinocladiella mackenzie CBS 650.93.</title>
        <authorList>
            <consortium name="The Broad Institute Genomics Platform"/>
            <person name="Cuomo C."/>
            <person name="de Hoog S."/>
            <person name="Gorbushina A."/>
            <person name="Stielow B."/>
            <person name="Teixiera M."/>
            <person name="Abouelleil A."/>
            <person name="Chapman S.B."/>
            <person name="Priest M."/>
            <person name="Young S.K."/>
            <person name="Wortman J."/>
            <person name="Nusbaum C."/>
            <person name="Birren B."/>
        </authorList>
    </citation>
    <scope>NUCLEOTIDE SEQUENCE [LARGE SCALE GENOMIC DNA]</scope>
    <source>
        <strain evidence="2 3">CBS 650.93</strain>
    </source>
</reference>
<accession>A0A0D2HI96</accession>
<dbReference type="Proteomes" id="UP000053617">
    <property type="component" value="Unassembled WGS sequence"/>
</dbReference>
<gene>
    <name evidence="2" type="ORF">Z518_01485</name>
</gene>
<feature type="region of interest" description="Disordered" evidence="1">
    <location>
        <begin position="32"/>
        <end position="69"/>
    </location>
</feature>
<proteinExistence type="predicted"/>
<dbReference type="GeneID" id="25289556"/>
<dbReference type="RefSeq" id="XP_013277539.1">
    <property type="nucleotide sequence ID" value="XM_013422085.1"/>
</dbReference>
<name>A0A0D2HI96_9EURO</name>
<dbReference type="Gene3D" id="3.30.450.30">
    <property type="entry name" value="Dynein light chain 2a, cytoplasmic"/>
    <property type="match status" value="1"/>
</dbReference>
<keyword evidence="3" id="KW-1185">Reference proteome</keyword>
<protein>
    <recommendedName>
        <fullName evidence="4">Roadblock/LAMTOR2 domain-containing protein</fullName>
    </recommendedName>
</protein>
<evidence type="ECO:0008006" key="4">
    <source>
        <dbReference type="Google" id="ProtNLM"/>
    </source>
</evidence>
<evidence type="ECO:0000313" key="3">
    <source>
        <dbReference type="Proteomes" id="UP000053617"/>
    </source>
</evidence>
<dbReference type="HOGENOM" id="CLU_1282965_0_0_1"/>
<organism evidence="2 3">
    <name type="scientific">Rhinocladiella mackenziei CBS 650.93</name>
    <dbReference type="NCBI Taxonomy" id="1442369"/>
    <lineage>
        <taxon>Eukaryota</taxon>
        <taxon>Fungi</taxon>
        <taxon>Dikarya</taxon>
        <taxon>Ascomycota</taxon>
        <taxon>Pezizomycotina</taxon>
        <taxon>Eurotiomycetes</taxon>
        <taxon>Chaetothyriomycetidae</taxon>
        <taxon>Chaetothyriales</taxon>
        <taxon>Herpotrichiellaceae</taxon>
        <taxon>Rhinocladiella</taxon>
    </lineage>
</organism>
<dbReference type="STRING" id="1442369.A0A0D2HI96"/>
<dbReference type="OrthoDB" id="9985637at2759"/>
<dbReference type="VEuPathDB" id="FungiDB:Z518_01485"/>
<sequence>MLRGLTDRPNVQSTLILSRKDGSIVRATGIVVSGRPGTTGAGTSYPWPRAQGEGQKPDGNQEGDAVLEGQDQDGGVTQLKAVELLASSIFQFVTNASMLGFTLGSTSRSASGPDGSSSYGDPTTFSKQEPNAEEESDQKVGEDEIQLLRLRTRHQEIIIFPDPNYICCVVQRVGKAGNIPDRR</sequence>